<comment type="caution">
    <text evidence="2">The sequence shown here is derived from an EMBL/GenBank/DDBJ whole genome shotgun (WGS) entry which is preliminary data.</text>
</comment>
<accession>A3IK28</accession>
<dbReference type="Proteomes" id="UP000003781">
    <property type="component" value="Unassembled WGS sequence"/>
</dbReference>
<organism evidence="2 3">
    <name type="scientific">Crocosphaera chwakensis CCY0110</name>
    <dbReference type="NCBI Taxonomy" id="391612"/>
    <lineage>
        <taxon>Bacteria</taxon>
        <taxon>Bacillati</taxon>
        <taxon>Cyanobacteriota</taxon>
        <taxon>Cyanophyceae</taxon>
        <taxon>Oscillatoriophycideae</taxon>
        <taxon>Chroococcales</taxon>
        <taxon>Aphanothecaceae</taxon>
        <taxon>Crocosphaera</taxon>
        <taxon>Crocosphaera chwakensis</taxon>
    </lineage>
</organism>
<dbReference type="EMBL" id="AAXW01000003">
    <property type="protein sequence ID" value="EAZ93017.1"/>
    <property type="molecule type" value="Genomic_DNA"/>
</dbReference>
<keyword evidence="3" id="KW-1185">Reference proteome</keyword>
<gene>
    <name evidence="2" type="ORF">CY0110_03074</name>
</gene>
<sequence length="210" mass="22663">MSKQANKLVGNNIKNLIVSDAILDLDDGFYAGDERRKQRGREDELIGISGVSLNPSSASITTFSSNAVPIIPEVDQEEDIIRNEEENVLFISSTSKGFRGQGKEKSFDITPEYSSDTHQDSESEDSIGGPPVSRGPSSDHSGEESEEPKSMAGPPIGRGSSSDHGGGEPEETFGNNLSFPVIWSEGVSKVLRGAIRFSETYTYRGIESIC</sequence>
<dbReference type="AlphaFoldDB" id="A3IK28"/>
<feature type="region of interest" description="Disordered" evidence="1">
    <location>
        <begin position="96"/>
        <end position="176"/>
    </location>
</feature>
<protein>
    <submittedName>
        <fullName evidence="2">Uncharacterized protein</fullName>
    </submittedName>
</protein>
<feature type="compositionally biased region" description="Basic and acidic residues" evidence="1">
    <location>
        <begin position="140"/>
        <end position="149"/>
    </location>
</feature>
<dbReference type="RefSeq" id="WP_008273686.1">
    <property type="nucleotide sequence ID" value="NZ_AAXW01000003.1"/>
</dbReference>
<evidence type="ECO:0000256" key="1">
    <source>
        <dbReference type="SAM" id="MobiDB-lite"/>
    </source>
</evidence>
<proteinExistence type="predicted"/>
<evidence type="ECO:0000313" key="3">
    <source>
        <dbReference type="Proteomes" id="UP000003781"/>
    </source>
</evidence>
<reference evidence="2 3" key="1">
    <citation type="submission" date="2007-03" db="EMBL/GenBank/DDBJ databases">
        <authorList>
            <person name="Stal L."/>
            <person name="Ferriera S."/>
            <person name="Johnson J."/>
            <person name="Kravitz S."/>
            <person name="Beeson K."/>
            <person name="Sutton G."/>
            <person name="Rogers Y.-H."/>
            <person name="Friedman R."/>
            <person name="Frazier M."/>
            <person name="Venter J.C."/>
        </authorList>
    </citation>
    <scope>NUCLEOTIDE SEQUENCE [LARGE SCALE GENOMIC DNA]</scope>
    <source>
        <strain evidence="2 3">CCY0110</strain>
    </source>
</reference>
<evidence type="ECO:0000313" key="2">
    <source>
        <dbReference type="EMBL" id="EAZ93017.1"/>
    </source>
</evidence>
<name>A3IK28_9CHRO</name>